<feature type="domain" description="Response regulatory" evidence="7">
    <location>
        <begin position="3"/>
        <end position="117"/>
    </location>
</feature>
<dbReference type="InterPro" id="IPR002197">
    <property type="entry name" value="HTH_Fis"/>
</dbReference>
<dbReference type="InterPro" id="IPR025943">
    <property type="entry name" value="Sigma_54_int_dom_ATP-bd_2"/>
</dbReference>
<sequence length="468" mass="52679">MSQILIVDNEKSMRDFLSIVLKKEGYDCLTAEDGLNALSLIEKEGADLVITDIKMPKMDGLSLLKNLKLSSPETATVMMTAFASTETAIEAMKEGAYDYLTKPFQIDEVKLVVKNVLERKTLRQENRQLRRELKSQADFTQIIGRSGGMRKVLDLVEKVADNKSNILITGESGTGKELIARAIHYNSSRKDNSFVTVNCSALPETLLESELFGHMKGSFTGAIGNKPGLFETADKGSILLDEIGETSLAIQVKLLRVLQERELRRVGGTKEIKIDIRIIAATNKNLEDLIAEGKFREDLYYRLDVIPIHLPPLRERPEDVPLLADYFRKKYNESLGKSVEGFSPEALRLLSQHEWKGNVRELENVLERALALTSNKILLPEDFGGNLMKSTQGIPVPARIPQEGLDLEGLIGKIEKDLLIKALEDTNWLKKDAAKRLHLNFRSFRYRLAKYDIKRKKTAFESSSLSEK</sequence>
<dbReference type="CDD" id="cd00009">
    <property type="entry name" value="AAA"/>
    <property type="match status" value="1"/>
</dbReference>
<dbReference type="PROSITE" id="PS50045">
    <property type="entry name" value="SIGMA54_INTERACT_4"/>
    <property type="match status" value="1"/>
</dbReference>
<dbReference type="InterPro" id="IPR001789">
    <property type="entry name" value="Sig_transdc_resp-reg_receiver"/>
</dbReference>
<dbReference type="EMBL" id="UOGF01000050">
    <property type="protein sequence ID" value="VAX29459.1"/>
    <property type="molecule type" value="Genomic_DNA"/>
</dbReference>
<dbReference type="PANTHER" id="PTHR32071">
    <property type="entry name" value="TRANSCRIPTIONAL REGULATORY PROTEIN"/>
    <property type="match status" value="1"/>
</dbReference>
<dbReference type="FunFam" id="3.40.50.2300:FF:000018">
    <property type="entry name" value="DNA-binding transcriptional regulator NtrC"/>
    <property type="match status" value="1"/>
</dbReference>
<dbReference type="FunFam" id="3.40.50.300:FF:000006">
    <property type="entry name" value="DNA-binding transcriptional regulator NtrC"/>
    <property type="match status" value="1"/>
</dbReference>
<accession>A0A3B1CGV3</accession>
<dbReference type="InterPro" id="IPR003593">
    <property type="entry name" value="AAA+_ATPase"/>
</dbReference>
<evidence type="ECO:0000259" key="7">
    <source>
        <dbReference type="PROSITE" id="PS50110"/>
    </source>
</evidence>
<dbReference type="GO" id="GO:0006355">
    <property type="term" value="P:regulation of DNA-templated transcription"/>
    <property type="evidence" value="ECO:0007669"/>
    <property type="project" value="InterPro"/>
</dbReference>
<dbReference type="Pfam" id="PF00072">
    <property type="entry name" value="Response_reg"/>
    <property type="match status" value="1"/>
</dbReference>
<dbReference type="PROSITE" id="PS50110">
    <property type="entry name" value="RESPONSE_REGULATORY"/>
    <property type="match status" value="1"/>
</dbReference>
<evidence type="ECO:0000256" key="4">
    <source>
        <dbReference type="ARBA" id="ARBA00023015"/>
    </source>
</evidence>
<dbReference type="Pfam" id="PF02954">
    <property type="entry name" value="HTH_8"/>
    <property type="match status" value="1"/>
</dbReference>
<dbReference type="GO" id="GO:0005524">
    <property type="term" value="F:ATP binding"/>
    <property type="evidence" value="ECO:0007669"/>
    <property type="project" value="UniProtKB-KW"/>
</dbReference>
<keyword evidence="5" id="KW-0804">Transcription</keyword>
<dbReference type="SUPFAM" id="SSF52172">
    <property type="entry name" value="CheY-like"/>
    <property type="match status" value="1"/>
</dbReference>
<gene>
    <name evidence="8" type="ORF">MNBD_NITROSPIRAE01-421</name>
</gene>
<dbReference type="GO" id="GO:0043565">
    <property type="term" value="F:sequence-specific DNA binding"/>
    <property type="evidence" value="ECO:0007669"/>
    <property type="project" value="InterPro"/>
</dbReference>
<dbReference type="Pfam" id="PF25601">
    <property type="entry name" value="AAA_lid_14"/>
    <property type="match status" value="1"/>
</dbReference>
<dbReference type="InterPro" id="IPR011006">
    <property type="entry name" value="CheY-like_superfamily"/>
</dbReference>
<dbReference type="Gene3D" id="1.10.8.60">
    <property type="match status" value="1"/>
</dbReference>
<dbReference type="SMART" id="SM00448">
    <property type="entry name" value="REC"/>
    <property type="match status" value="1"/>
</dbReference>
<evidence type="ECO:0000313" key="8">
    <source>
        <dbReference type="EMBL" id="VAX29459.1"/>
    </source>
</evidence>
<dbReference type="Gene3D" id="3.40.50.300">
    <property type="entry name" value="P-loop containing nucleotide triphosphate hydrolases"/>
    <property type="match status" value="1"/>
</dbReference>
<evidence type="ECO:0000256" key="2">
    <source>
        <dbReference type="ARBA" id="ARBA00022741"/>
    </source>
</evidence>
<dbReference type="PRINTS" id="PR01590">
    <property type="entry name" value="HTHFIS"/>
</dbReference>
<dbReference type="InterPro" id="IPR002078">
    <property type="entry name" value="Sigma_54_int"/>
</dbReference>
<dbReference type="PROSITE" id="PS00675">
    <property type="entry name" value="SIGMA54_INTERACT_1"/>
    <property type="match status" value="1"/>
</dbReference>
<dbReference type="InterPro" id="IPR027417">
    <property type="entry name" value="P-loop_NTPase"/>
</dbReference>
<keyword evidence="2" id="KW-0547">Nucleotide-binding</keyword>
<dbReference type="SUPFAM" id="SSF52540">
    <property type="entry name" value="P-loop containing nucleoside triphosphate hydrolases"/>
    <property type="match status" value="1"/>
</dbReference>
<dbReference type="Gene3D" id="1.10.10.60">
    <property type="entry name" value="Homeodomain-like"/>
    <property type="match status" value="1"/>
</dbReference>
<evidence type="ECO:0000259" key="6">
    <source>
        <dbReference type="PROSITE" id="PS50045"/>
    </source>
</evidence>
<keyword evidence="3" id="KW-0067">ATP-binding</keyword>
<keyword evidence="4" id="KW-0805">Transcription regulation</keyword>
<dbReference type="PROSITE" id="PS00676">
    <property type="entry name" value="SIGMA54_INTERACT_2"/>
    <property type="match status" value="1"/>
</dbReference>
<dbReference type="SMART" id="SM00382">
    <property type="entry name" value="AAA"/>
    <property type="match status" value="1"/>
</dbReference>
<dbReference type="SUPFAM" id="SSF46689">
    <property type="entry name" value="Homeodomain-like"/>
    <property type="match status" value="1"/>
</dbReference>
<dbReference type="GO" id="GO:0000160">
    <property type="term" value="P:phosphorelay signal transduction system"/>
    <property type="evidence" value="ECO:0007669"/>
    <property type="project" value="InterPro"/>
</dbReference>
<dbReference type="Pfam" id="PF00158">
    <property type="entry name" value="Sigma54_activat"/>
    <property type="match status" value="1"/>
</dbReference>
<dbReference type="AlphaFoldDB" id="A0A3B1CGV3"/>
<proteinExistence type="predicted"/>
<protein>
    <submittedName>
        <fullName evidence="8">Response regulator of zinc sigma-54-dependent two-component system</fullName>
    </submittedName>
</protein>
<keyword evidence="1" id="KW-0597">Phosphoprotein</keyword>
<dbReference type="InterPro" id="IPR058031">
    <property type="entry name" value="AAA_lid_NorR"/>
</dbReference>
<dbReference type="Gene3D" id="3.40.50.2300">
    <property type="match status" value="1"/>
</dbReference>
<evidence type="ECO:0000256" key="5">
    <source>
        <dbReference type="ARBA" id="ARBA00023163"/>
    </source>
</evidence>
<evidence type="ECO:0000256" key="3">
    <source>
        <dbReference type="ARBA" id="ARBA00022840"/>
    </source>
</evidence>
<reference evidence="8" key="1">
    <citation type="submission" date="2018-06" db="EMBL/GenBank/DDBJ databases">
        <authorList>
            <person name="Zhirakovskaya E."/>
        </authorList>
    </citation>
    <scope>NUCLEOTIDE SEQUENCE</scope>
</reference>
<dbReference type="PANTHER" id="PTHR32071:SF113">
    <property type="entry name" value="ALGINATE BIOSYNTHESIS TRANSCRIPTIONAL REGULATORY PROTEIN ALGB"/>
    <property type="match status" value="1"/>
</dbReference>
<feature type="domain" description="Sigma-54 factor interaction" evidence="6">
    <location>
        <begin position="142"/>
        <end position="371"/>
    </location>
</feature>
<evidence type="ECO:0000256" key="1">
    <source>
        <dbReference type="ARBA" id="ARBA00022553"/>
    </source>
</evidence>
<dbReference type="InterPro" id="IPR009057">
    <property type="entry name" value="Homeodomain-like_sf"/>
</dbReference>
<name>A0A3B1CGV3_9ZZZZ</name>
<dbReference type="InterPro" id="IPR025662">
    <property type="entry name" value="Sigma_54_int_dom_ATP-bd_1"/>
</dbReference>
<organism evidence="8">
    <name type="scientific">hydrothermal vent metagenome</name>
    <dbReference type="NCBI Taxonomy" id="652676"/>
    <lineage>
        <taxon>unclassified sequences</taxon>
        <taxon>metagenomes</taxon>
        <taxon>ecological metagenomes</taxon>
    </lineage>
</organism>